<dbReference type="InterPro" id="IPR010130">
    <property type="entry name" value="T1SS_OMP_TolC"/>
</dbReference>
<keyword evidence="6" id="KW-0472">Membrane</keyword>
<keyword evidence="4" id="KW-1134">Transmembrane beta strand</keyword>
<dbReference type="Proteomes" id="UP000604737">
    <property type="component" value="Unassembled WGS sequence"/>
</dbReference>
<protein>
    <submittedName>
        <fullName evidence="8">Outer membrane protein</fullName>
    </submittedName>
</protein>
<evidence type="ECO:0000256" key="6">
    <source>
        <dbReference type="ARBA" id="ARBA00023136"/>
    </source>
</evidence>
<proteinExistence type="inferred from homology"/>
<organism evidence="8 9">
    <name type="scientific">Jeongeupia chitinilytica</name>
    <dbReference type="NCBI Taxonomy" id="1041641"/>
    <lineage>
        <taxon>Bacteria</taxon>
        <taxon>Pseudomonadati</taxon>
        <taxon>Pseudomonadota</taxon>
        <taxon>Betaproteobacteria</taxon>
        <taxon>Neisseriales</taxon>
        <taxon>Chitinibacteraceae</taxon>
        <taxon>Jeongeupia</taxon>
    </lineage>
</organism>
<dbReference type="SUPFAM" id="SSF56954">
    <property type="entry name" value="Outer membrane efflux proteins (OEP)"/>
    <property type="match status" value="1"/>
</dbReference>
<evidence type="ECO:0000256" key="4">
    <source>
        <dbReference type="ARBA" id="ARBA00022452"/>
    </source>
</evidence>
<comment type="subcellular location">
    <subcellularLocation>
        <location evidence="1">Cell outer membrane</location>
    </subcellularLocation>
</comment>
<dbReference type="Pfam" id="PF02321">
    <property type="entry name" value="OEP"/>
    <property type="match status" value="2"/>
</dbReference>
<dbReference type="NCBIfam" id="TIGR01844">
    <property type="entry name" value="type_I_sec_TolC"/>
    <property type="match status" value="1"/>
</dbReference>
<dbReference type="PANTHER" id="PTHR30026:SF20">
    <property type="entry name" value="OUTER MEMBRANE PROTEIN TOLC"/>
    <property type="match status" value="1"/>
</dbReference>
<keyword evidence="7" id="KW-0998">Cell outer membrane</keyword>
<comment type="caution">
    <text evidence="8">The sequence shown here is derived from an EMBL/GenBank/DDBJ whole genome shotgun (WGS) entry which is preliminary data.</text>
</comment>
<evidence type="ECO:0000256" key="5">
    <source>
        <dbReference type="ARBA" id="ARBA00022692"/>
    </source>
</evidence>
<evidence type="ECO:0000256" key="1">
    <source>
        <dbReference type="ARBA" id="ARBA00004442"/>
    </source>
</evidence>
<evidence type="ECO:0000256" key="7">
    <source>
        <dbReference type="ARBA" id="ARBA00023237"/>
    </source>
</evidence>
<dbReference type="EMBL" id="BMYO01000008">
    <property type="protein sequence ID" value="GHD66616.1"/>
    <property type="molecule type" value="Genomic_DNA"/>
</dbReference>
<sequence>MAAALLGVAPLAGATDLMDAWRAARGYDAAFAASRSALTAGREKTNQGNALLLPQVTLSGNAGVASTDYQAGQATLLNPNYDMHGNQYGLKVTAAQPIYRADAFVGSDQLKKQADQAEVQFRSAEQDLILRVAKAYFEVIAAEEAVRFSAAQKAAVAQQLAQAKKSFEVGTATITDTHEAQARYDSIIATEINAQNDLEVKRNAFTQLTNQDPTVLAKISTQLEPSPPQPNSMADWLVRADTGSLAIAGQKLGLDIATRQIDRYRVSTAPTLDLVASYGSDWAGDGLARGGTGTDRTSNGLIGLQLSIPLFTGGNRSSQFREAIALEEQQRQTLEATRRDAAQSTKQAFLGVQNGAAQVRALEQAEVSAKSSLESTKLGRDVGVRTTVDVLNAEQNYYQTRFNLVVTRYQYLFARLQLAAAVGALDEAQLQDINRWLDSNPVLRNGLSGTQ</sequence>
<accession>A0ABQ3H297</accession>
<dbReference type="InterPro" id="IPR051906">
    <property type="entry name" value="TolC-like"/>
</dbReference>
<name>A0ABQ3H297_9NEIS</name>
<gene>
    <name evidence="8" type="ORF">GCM10007350_29100</name>
</gene>
<reference evidence="9" key="1">
    <citation type="journal article" date="2019" name="Int. J. Syst. Evol. Microbiol.">
        <title>The Global Catalogue of Microorganisms (GCM) 10K type strain sequencing project: providing services to taxonomists for standard genome sequencing and annotation.</title>
        <authorList>
            <consortium name="The Broad Institute Genomics Platform"/>
            <consortium name="The Broad Institute Genome Sequencing Center for Infectious Disease"/>
            <person name="Wu L."/>
            <person name="Ma J."/>
        </authorList>
    </citation>
    <scope>NUCLEOTIDE SEQUENCE [LARGE SCALE GENOMIC DNA]</scope>
    <source>
        <strain evidence="9">KCTC 23701</strain>
    </source>
</reference>
<evidence type="ECO:0000256" key="3">
    <source>
        <dbReference type="ARBA" id="ARBA00022448"/>
    </source>
</evidence>
<keyword evidence="5" id="KW-0812">Transmembrane</keyword>
<evidence type="ECO:0000313" key="9">
    <source>
        <dbReference type="Proteomes" id="UP000604737"/>
    </source>
</evidence>
<keyword evidence="3" id="KW-0813">Transport</keyword>
<evidence type="ECO:0000256" key="2">
    <source>
        <dbReference type="ARBA" id="ARBA00007613"/>
    </source>
</evidence>
<dbReference type="PANTHER" id="PTHR30026">
    <property type="entry name" value="OUTER MEMBRANE PROTEIN TOLC"/>
    <property type="match status" value="1"/>
</dbReference>
<dbReference type="Gene3D" id="1.20.1600.10">
    <property type="entry name" value="Outer membrane efflux proteins (OEP)"/>
    <property type="match status" value="1"/>
</dbReference>
<comment type="similarity">
    <text evidence="2">Belongs to the outer membrane factor (OMF) (TC 1.B.17) family.</text>
</comment>
<dbReference type="InterPro" id="IPR003423">
    <property type="entry name" value="OMP_efflux"/>
</dbReference>
<keyword evidence="9" id="KW-1185">Reference proteome</keyword>
<evidence type="ECO:0000313" key="8">
    <source>
        <dbReference type="EMBL" id="GHD66616.1"/>
    </source>
</evidence>